<dbReference type="InterPro" id="IPR000238">
    <property type="entry name" value="RbfA"/>
</dbReference>
<dbReference type="PROSITE" id="PS01319">
    <property type="entry name" value="RBFA"/>
    <property type="match status" value="1"/>
</dbReference>
<feature type="compositionally biased region" description="Acidic residues" evidence="1">
    <location>
        <begin position="210"/>
        <end position="231"/>
    </location>
</feature>
<dbReference type="GO" id="GO:0043024">
    <property type="term" value="F:ribosomal small subunit binding"/>
    <property type="evidence" value="ECO:0007669"/>
    <property type="project" value="TreeGrafter"/>
</dbReference>
<accession>A0A9P1EPB7</accession>
<comment type="caution">
    <text evidence="2">The sequence shown here is derived from an EMBL/GenBank/DDBJ whole genome shotgun (WGS) entry which is preliminary data.</text>
</comment>
<dbReference type="Proteomes" id="UP001152484">
    <property type="component" value="Unassembled WGS sequence"/>
</dbReference>
<evidence type="ECO:0000313" key="2">
    <source>
        <dbReference type="EMBL" id="CAH9118252.1"/>
    </source>
</evidence>
<gene>
    <name evidence="2" type="ORF">CEURO_LOCUS21864</name>
</gene>
<proteinExistence type="inferred from homology"/>
<evidence type="ECO:0008006" key="4">
    <source>
        <dbReference type="Google" id="ProtNLM"/>
    </source>
</evidence>
<dbReference type="InterPro" id="IPR015946">
    <property type="entry name" value="KH_dom-like_a/b"/>
</dbReference>
<dbReference type="AlphaFoldDB" id="A0A9P1EPB7"/>
<feature type="compositionally biased region" description="Basic and acidic residues" evidence="1">
    <location>
        <begin position="193"/>
        <end position="206"/>
    </location>
</feature>
<dbReference type="NCBIfam" id="TIGR00082">
    <property type="entry name" value="rbfA"/>
    <property type="match status" value="1"/>
</dbReference>
<dbReference type="PANTHER" id="PTHR33515:SF1">
    <property type="entry name" value="RIBOSOME-BINDING FACTOR A, CHLOROPLASTIC-RELATED"/>
    <property type="match status" value="1"/>
</dbReference>
<dbReference type="Pfam" id="PF02033">
    <property type="entry name" value="RBFA"/>
    <property type="match status" value="1"/>
</dbReference>
<dbReference type="GO" id="GO:0006364">
    <property type="term" value="P:rRNA processing"/>
    <property type="evidence" value="ECO:0007669"/>
    <property type="project" value="InterPro"/>
</dbReference>
<evidence type="ECO:0000256" key="1">
    <source>
        <dbReference type="SAM" id="MobiDB-lite"/>
    </source>
</evidence>
<sequence length="231" mass="25820">MQPVLIQNPQLCPSTTLRSSSITNSNNSCPSISSPSLLQHHVSLHRVFKSCGGHRRGSLVKCMANPRRVKMVSNQIRRELSSMLLTDKVLQYAILPEAALGADMYLSSLTSISDVEVSADLQVVKVYVSIFGDERGREVAIAGLKSKEKYVRGELGKRIKLRLTPEVRFIEDESLERGSRVIAILDRIKSENEKKADDFPADDRPNSFDQNEDVGEWEGDDNDDEGIIYVE</sequence>
<organism evidence="2 3">
    <name type="scientific">Cuscuta europaea</name>
    <name type="common">European dodder</name>
    <dbReference type="NCBI Taxonomy" id="41803"/>
    <lineage>
        <taxon>Eukaryota</taxon>
        <taxon>Viridiplantae</taxon>
        <taxon>Streptophyta</taxon>
        <taxon>Embryophyta</taxon>
        <taxon>Tracheophyta</taxon>
        <taxon>Spermatophyta</taxon>
        <taxon>Magnoliopsida</taxon>
        <taxon>eudicotyledons</taxon>
        <taxon>Gunneridae</taxon>
        <taxon>Pentapetalae</taxon>
        <taxon>asterids</taxon>
        <taxon>lamiids</taxon>
        <taxon>Solanales</taxon>
        <taxon>Convolvulaceae</taxon>
        <taxon>Cuscuteae</taxon>
        <taxon>Cuscuta</taxon>
        <taxon>Cuscuta subgen. Cuscuta</taxon>
    </lineage>
</organism>
<dbReference type="InterPro" id="IPR023799">
    <property type="entry name" value="RbfA_dom_sf"/>
</dbReference>
<dbReference type="InterPro" id="IPR020053">
    <property type="entry name" value="Ribosome-bd_factorA_CS"/>
</dbReference>
<dbReference type="SUPFAM" id="SSF89919">
    <property type="entry name" value="Ribosome-binding factor A, RbfA"/>
    <property type="match status" value="1"/>
</dbReference>
<dbReference type="EMBL" id="CAMAPE010000075">
    <property type="protein sequence ID" value="CAH9118252.1"/>
    <property type="molecule type" value="Genomic_DNA"/>
</dbReference>
<protein>
    <recommendedName>
        <fullName evidence="4">Ribosome-binding factor A</fullName>
    </recommendedName>
</protein>
<keyword evidence="3" id="KW-1185">Reference proteome</keyword>
<dbReference type="OrthoDB" id="2015319at2759"/>
<feature type="region of interest" description="Disordered" evidence="1">
    <location>
        <begin position="193"/>
        <end position="231"/>
    </location>
</feature>
<dbReference type="Gene3D" id="3.30.300.20">
    <property type="match status" value="1"/>
</dbReference>
<reference evidence="2" key="1">
    <citation type="submission" date="2022-07" db="EMBL/GenBank/DDBJ databases">
        <authorList>
            <person name="Macas J."/>
            <person name="Novak P."/>
            <person name="Neumann P."/>
        </authorList>
    </citation>
    <scope>NUCLEOTIDE SEQUENCE</scope>
</reference>
<evidence type="ECO:0000313" key="3">
    <source>
        <dbReference type="Proteomes" id="UP001152484"/>
    </source>
</evidence>
<name>A0A9P1EPB7_CUSEU</name>
<dbReference type="PANTHER" id="PTHR33515">
    <property type="entry name" value="RIBOSOME-BINDING FACTOR A, CHLOROPLASTIC-RELATED"/>
    <property type="match status" value="1"/>
</dbReference>
<dbReference type="HAMAP" id="MF_00003">
    <property type="entry name" value="RbfA"/>
    <property type="match status" value="1"/>
</dbReference>